<dbReference type="EMBL" id="JARYGZ010000002">
    <property type="protein sequence ID" value="MDH7640355.1"/>
    <property type="molecule type" value="Genomic_DNA"/>
</dbReference>
<proteinExistence type="predicted"/>
<dbReference type="RefSeq" id="WP_022692729.1">
    <property type="nucleotide sequence ID" value="NZ_JARYGZ010000002.1"/>
</dbReference>
<accession>A0ABT6N5I5</accession>
<comment type="caution">
    <text evidence="1">The sequence shown here is derived from an EMBL/GenBank/DDBJ whole genome shotgun (WGS) entry which is preliminary data.</text>
</comment>
<organism evidence="1 2">
    <name type="scientific">Sphingomonas oryzagri</name>
    <dbReference type="NCBI Taxonomy" id="3042314"/>
    <lineage>
        <taxon>Bacteria</taxon>
        <taxon>Pseudomonadati</taxon>
        <taxon>Pseudomonadota</taxon>
        <taxon>Alphaproteobacteria</taxon>
        <taxon>Sphingomonadales</taxon>
        <taxon>Sphingomonadaceae</taxon>
        <taxon>Sphingomonas</taxon>
    </lineage>
</organism>
<keyword evidence="2" id="KW-1185">Reference proteome</keyword>
<sequence length="76" mass="8442">MTGTELRDLLVREIARTHGGGAQRWRKVAGTIKVYSRDTHAHCNWEARPTGTAFEIAVVERASDGLRARHPFVEAG</sequence>
<name>A0ABT6N5I5_9SPHN</name>
<evidence type="ECO:0000313" key="1">
    <source>
        <dbReference type="EMBL" id="MDH7640355.1"/>
    </source>
</evidence>
<evidence type="ECO:0000313" key="2">
    <source>
        <dbReference type="Proteomes" id="UP001160625"/>
    </source>
</evidence>
<reference evidence="1" key="1">
    <citation type="submission" date="2023-04" db="EMBL/GenBank/DDBJ databases">
        <title>Sphingomonas sp. MAHUQ-71 isolated from rice field.</title>
        <authorList>
            <person name="Huq M.A."/>
        </authorList>
    </citation>
    <scope>NUCLEOTIDE SEQUENCE</scope>
    <source>
        <strain evidence="1">MAHUQ-71</strain>
    </source>
</reference>
<protein>
    <submittedName>
        <fullName evidence="1">Uncharacterized protein</fullName>
    </submittedName>
</protein>
<dbReference type="Proteomes" id="UP001160625">
    <property type="component" value="Unassembled WGS sequence"/>
</dbReference>
<gene>
    <name evidence="1" type="ORF">QGN17_16590</name>
</gene>